<feature type="coiled-coil region" evidence="1">
    <location>
        <begin position="264"/>
        <end position="291"/>
    </location>
</feature>
<keyword evidence="2" id="KW-1133">Transmembrane helix</keyword>
<evidence type="ECO:0000256" key="1">
    <source>
        <dbReference type="SAM" id="Coils"/>
    </source>
</evidence>
<organism evidence="3 4">
    <name type="scientific">Listeria booriae</name>
    <dbReference type="NCBI Taxonomy" id="1552123"/>
    <lineage>
        <taxon>Bacteria</taxon>
        <taxon>Bacillati</taxon>
        <taxon>Bacillota</taxon>
        <taxon>Bacilli</taxon>
        <taxon>Bacillales</taxon>
        <taxon>Listeriaceae</taxon>
        <taxon>Listeria</taxon>
    </lineage>
</organism>
<keyword evidence="2" id="KW-0472">Membrane</keyword>
<evidence type="ECO:0000256" key="2">
    <source>
        <dbReference type="SAM" id="Phobius"/>
    </source>
</evidence>
<reference evidence="3 4" key="1">
    <citation type="submission" date="2020-03" db="EMBL/GenBank/DDBJ databases">
        <title>Soil Listeria distribution.</title>
        <authorList>
            <person name="Liao J."/>
            <person name="Wiedmann M."/>
        </authorList>
    </citation>
    <scope>NUCLEOTIDE SEQUENCE [LARGE SCALE GENOMIC DNA]</scope>
    <source>
        <strain evidence="3 4">FSL L7-1547</strain>
    </source>
</reference>
<accession>A0A7X0XEP5</accession>
<evidence type="ECO:0000313" key="4">
    <source>
        <dbReference type="Proteomes" id="UP000533953"/>
    </source>
</evidence>
<keyword evidence="1" id="KW-0175">Coiled coil</keyword>
<name>A0A7X0XEP5_9LIST</name>
<sequence>MIYVGIILLCIILAGVGYFFGYRSKGLMRIKYLLDVKARFAKESEGAKRLLVGGSDVLYSFDTDAISAKTKMRTVNFGLNVGLGMGFLLDVARKYAKPGDEIVLCLAYSLYFKPSYDIFAYEYYRMFQKRELRRFSLKQQAYYLLGNLKLNLEYKQKQFDLAKSGAYIHVQGSDFAEQKNKPLVFPDAFGSTAATKDLERFCEECAANDIKVYVTYPSTLYFEEYKTSAYIWQLRDYLLANYVVIGEPWDYMVPREQIFNSVYHVNEQGQAQRTERLLEEIEEQEERSDARAL</sequence>
<comment type="caution">
    <text evidence="3">The sequence shown here is derived from an EMBL/GenBank/DDBJ whole genome shotgun (WGS) entry which is preliminary data.</text>
</comment>
<protein>
    <submittedName>
        <fullName evidence="3">Uncharacterized protein</fullName>
    </submittedName>
</protein>
<gene>
    <name evidence="3" type="ORF">HCI99_13595</name>
</gene>
<dbReference type="AlphaFoldDB" id="A0A7X0XEP5"/>
<keyword evidence="2" id="KW-0812">Transmembrane</keyword>
<feature type="transmembrane region" description="Helical" evidence="2">
    <location>
        <begin position="6"/>
        <end position="22"/>
    </location>
</feature>
<evidence type="ECO:0000313" key="3">
    <source>
        <dbReference type="EMBL" id="MBC1492850.1"/>
    </source>
</evidence>
<proteinExistence type="predicted"/>
<dbReference type="RefSeq" id="WP_185401601.1">
    <property type="nucleotide sequence ID" value="NZ_JAARQY010000010.1"/>
</dbReference>
<dbReference type="Proteomes" id="UP000533953">
    <property type="component" value="Unassembled WGS sequence"/>
</dbReference>
<dbReference type="EMBL" id="JAASTX010000020">
    <property type="protein sequence ID" value="MBC1492850.1"/>
    <property type="molecule type" value="Genomic_DNA"/>
</dbReference>